<reference evidence="14" key="1">
    <citation type="journal article" date="2014" name="Int. J. Syst. Evol. Microbiol.">
        <title>Complete genome sequence of Corynebacterium casei LMG S-19264T (=DSM 44701T), isolated from a smear-ripened cheese.</title>
        <authorList>
            <consortium name="US DOE Joint Genome Institute (JGI-PGF)"/>
            <person name="Walter F."/>
            <person name="Albersmeier A."/>
            <person name="Kalinowski J."/>
            <person name="Ruckert C."/>
        </authorList>
    </citation>
    <scope>NUCLEOTIDE SEQUENCE</scope>
    <source>
        <strain evidence="14">JCM 13306</strain>
    </source>
</reference>
<dbReference type="RefSeq" id="WP_434028275.1">
    <property type="nucleotide sequence ID" value="NZ_BNBA01000001.1"/>
</dbReference>
<dbReference type="Pfam" id="PF00155">
    <property type="entry name" value="Aminotran_1_2"/>
    <property type="match status" value="1"/>
</dbReference>
<evidence type="ECO:0000256" key="12">
    <source>
        <dbReference type="SAM" id="MobiDB-lite"/>
    </source>
</evidence>
<evidence type="ECO:0000313" key="15">
    <source>
        <dbReference type="Proteomes" id="UP000623958"/>
    </source>
</evidence>
<dbReference type="Gene3D" id="3.40.640.10">
    <property type="entry name" value="Type I PLP-dependent aspartate aminotransferase-like (Major domain)"/>
    <property type="match status" value="1"/>
</dbReference>
<evidence type="ECO:0000256" key="3">
    <source>
        <dbReference type="ARBA" id="ARBA00007970"/>
    </source>
</evidence>
<dbReference type="GO" id="GO:0004400">
    <property type="term" value="F:histidinol-phosphate transaminase activity"/>
    <property type="evidence" value="ECO:0007669"/>
    <property type="project" value="UniProtKB-UniRule"/>
</dbReference>
<dbReference type="InterPro" id="IPR005861">
    <property type="entry name" value="HisP_aminotrans"/>
</dbReference>
<evidence type="ECO:0000256" key="1">
    <source>
        <dbReference type="ARBA" id="ARBA00001933"/>
    </source>
</evidence>
<name>A0A919F467_9XANT</name>
<dbReference type="Gene3D" id="3.90.1150.10">
    <property type="entry name" value="Aspartate Aminotransferase, domain 1"/>
    <property type="match status" value="1"/>
</dbReference>
<proteinExistence type="inferred from homology"/>
<dbReference type="EMBL" id="BNBA01000001">
    <property type="protein sequence ID" value="GHH46050.1"/>
    <property type="molecule type" value="Genomic_DNA"/>
</dbReference>
<feature type="modified residue" description="N6-(pyridoxal phosphate)lysine" evidence="11">
    <location>
        <position position="218"/>
    </location>
</feature>
<keyword evidence="7 11" id="KW-0808">Transferase</keyword>
<comment type="cofactor">
    <cofactor evidence="1 11">
        <name>pyridoxal 5'-phosphate</name>
        <dbReference type="ChEBI" id="CHEBI:597326"/>
    </cofactor>
</comment>
<accession>A0A919F467</accession>
<evidence type="ECO:0000256" key="8">
    <source>
        <dbReference type="ARBA" id="ARBA00022898"/>
    </source>
</evidence>
<dbReference type="InterPro" id="IPR015422">
    <property type="entry name" value="PyrdxlP-dep_Trfase_small"/>
</dbReference>
<dbReference type="Proteomes" id="UP000623958">
    <property type="component" value="Unassembled WGS sequence"/>
</dbReference>
<comment type="subunit">
    <text evidence="4 11">Homodimer.</text>
</comment>
<dbReference type="HAMAP" id="MF_01023">
    <property type="entry name" value="HisC_aminotrans_2"/>
    <property type="match status" value="1"/>
</dbReference>
<dbReference type="EC" id="2.6.1.9" evidence="11"/>
<feature type="region of interest" description="Disordered" evidence="12">
    <location>
        <begin position="357"/>
        <end position="379"/>
    </location>
</feature>
<keyword evidence="5 11" id="KW-0032">Aminotransferase</keyword>
<evidence type="ECO:0000256" key="6">
    <source>
        <dbReference type="ARBA" id="ARBA00022605"/>
    </source>
</evidence>
<dbReference type="InterPro" id="IPR015421">
    <property type="entry name" value="PyrdxlP-dep_Trfase_major"/>
</dbReference>
<keyword evidence="8 11" id="KW-0663">Pyridoxal phosphate</keyword>
<dbReference type="PANTHER" id="PTHR42885:SF2">
    <property type="entry name" value="HISTIDINOL-PHOSPHATE AMINOTRANSFERASE"/>
    <property type="match status" value="1"/>
</dbReference>
<reference evidence="14" key="2">
    <citation type="submission" date="2020-09" db="EMBL/GenBank/DDBJ databases">
        <authorList>
            <person name="Sun Q."/>
            <person name="Ohkuma M."/>
        </authorList>
    </citation>
    <scope>NUCLEOTIDE SEQUENCE</scope>
    <source>
        <strain evidence="14">JCM 13306</strain>
    </source>
</reference>
<comment type="catalytic activity">
    <reaction evidence="10 11">
        <text>L-histidinol phosphate + 2-oxoglutarate = 3-(imidazol-4-yl)-2-oxopropyl phosphate + L-glutamate</text>
        <dbReference type="Rhea" id="RHEA:23744"/>
        <dbReference type="ChEBI" id="CHEBI:16810"/>
        <dbReference type="ChEBI" id="CHEBI:29985"/>
        <dbReference type="ChEBI" id="CHEBI:57766"/>
        <dbReference type="ChEBI" id="CHEBI:57980"/>
        <dbReference type="EC" id="2.6.1.9"/>
    </reaction>
</comment>
<dbReference type="AlphaFoldDB" id="A0A919F467"/>
<organism evidence="14 15">
    <name type="scientific">Xanthomonas boreopolis</name>
    <dbReference type="NCBI Taxonomy" id="86183"/>
    <lineage>
        <taxon>Bacteria</taxon>
        <taxon>Pseudomonadati</taxon>
        <taxon>Pseudomonadota</taxon>
        <taxon>Gammaproteobacteria</taxon>
        <taxon>Lysobacterales</taxon>
        <taxon>Lysobacteraceae</taxon>
        <taxon>Xanthomonas</taxon>
    </lineage>
</organism>
<evidence type="ECO:0000256" key="5">
    <source>
        <dbReference type="ARBA" id="ARBA00022576"/>
    </source>
</evidence>
<evidence type="ECO:0000256" key="7">
    <source>
        <dbReference type="ARBA" id="ARBA00022679"/>
    </source>
</evidence>
<dbReference type="PANTHER" id="PTHR42885">
    <property type="entry name" value="HISTIDINOL-PHOSPHATE AMINOTRANSFERASE-RELATED"/>
    <property type="match status" value="1"/>
</dbReference>
<dbReference type="InterPro" id="IPR015424">
    <property type="entry name" value="PyrdxlP-dep_Trfase"/>
</dbReference>
<dbReference type="GO" id="GO:0030170">
    <property type="term" value="F:pyridoxal phosphate binding"/>
    <property type="evidence" value="ECO:0007669"/>
    <property type="project" value="InterPro"/>
</dbReference>
<keyword evidence="9 11" id="KW-0368">Histidine biosynthesis</keyword>
<evidence type="ECO:0000256" key="4">
    <source>
        <dbReference type="ARBA" id="ARBA00011738"/>
    </source>
</evidence>
<dbReference type="NCBIfam" id="TIGR01141">
    <property type="entry name" value="hisC"/>
    <property type="match status" value="1"/>
</dbReference>
<feature type="compositionally biased region" description="Basic and acidic residues" evidence="12">
    <location>
        <begin position="357"/>
        <end position="372"/>
    </location>
</feature>
<dbReference type="InterPro" id="IPR004839">
    <property type="entry name" value="Aminotransferase_I/II_large"/>
</dbReference>
<dbReference type="CDD" id="cd00609">
    <property type="entry name" value="AAT_like"/>
    <property type="match status" value="1"/>
</dbReference>
<evidence type="ECO:0000313" key="14">
    <source>
        <dbReference type="EMBL" id="GHH46050.1"/>
    </source>
</evidence>
<evidence type="ECO:0000259" key="13">
    <source>
        <dbReference type="Pfam" id="PF00155"/>
    </source>
</evidence>
<evidence type="ECO:0000256" key="11">
    <source>
        <dbReference type="HAMAP-Rule" id="MF_01023"/>
    </source>
</evidence>
<comment type="caution">
    <text evidence="14">The sequence shown here is derived from an EMBL/GenBank/DDBJ whole genome shotgun (WGS) entry which is preliminary data.</text>
</comment>
<evidence type="ECO:0000256" key="10">
    <source>
        <dbReference type="ARBA" id="ARBA00047481"/>
    </source>
</evidence>
<dbReference type="SUPFAM" id="SSF53383">
    <property type="entry name" value="PLP-dependent transferases"/>
    <property type="match status" value="1"/>
</dbReference>
<protein>
    <recommendedName>
        <fullName evidence="11">Histidinol-phosphate aminotransferase</fullName>
        <ecNumber evidence="11">2.6.1.9</ecNumber>
    </recommendedName>
    <alternativeName>
        <fullName evidence="11">Imidazole acetol-phosphate transaminase</fullName>
    </alternativeName>
</protein>
<feature type="domain" description="Aminotransferase class I/classII large" evidence="13">
    <location>
        <begin position="45"/>
        <end position="355"/>
    </location>
</feature>
<comment type="similarity">
    <text evidence="3 11">Belongs to the class-II pyridoxal-phosphate-dependent aminotransferase family. Histidinol-phosphate aminotransferase subfamily.</text>
</comment>
<keyword evidence="6 11" id="KW-0028">Amino-acid biosynthesis</keyword>
<evidence type="ECO:0000256" key="2">
    <source>
        <dbReference type="ARBA" id="ARBA00005011"/>
    </source>
</evidence>
<evidence type="ECO:0000256" key="9">
    <source>
        <dbReference type="ARBA" id="ARBA00023102"/>
    </source>
</evidence>
<dbReference type="GO" id="GO:0000105">
    <property type="term" value="P:L-histidine biosynthetic process"/>
    <property type="evidence" value="ECO:0007669"/>
    <property type="project" value="UniProtKB-UniRule"/>
</dbReference>
<keyword evidence="15" id="KW-1185">Reference proteome</keyword>
<sequence>MSGASILELVREDLRAFAGYSSARSARVTGDVWLNANESAWANPADPQAGARRYPEPQPEALRRTLAALYGCAPEQLLIGRGSDEGIDLLVRALCVPGRDAVVTTPPVFGMYAVCARLQNAPLVEVPLVDGEGGFHADIPAIVGAALASRAKLVFLCSPSNPAGSAIALEEIEAALQALSGKAVVVVDEAYGEFSDVPSAVPLLQRHPNLAVLRTLSKAHALAAARIGSLVADAGLVAVLRRCQAPYPVPAPCAALAEQALLPQALETTARRVAEVRAERERLQRALAAVPGVRRVYPSQGNFLLARFADAGSAFQALLDAGVVVRDQRAAPQLGDALRITIGTPEQNARVLAALREPKTGSKDAARAREGFAPDGEAA</sequence>
<gene>
    <name evidence="11 14" type="primary">hisC</name>
    <name evidence="14" type="ORF">GCM10009090_00330</name>
</gene>
<comment type="pathway">
    <text evidence="2 11">Amino-acid biosynthesis; L-histidine biosynthesis; L-histidine from 5-phospho-alpha-D-ribose 1-diphosphate: step 7/9.</text>
</comment>